<dbReference type="EMBL" id="CP061800">
    <property type="protein sequence ID" value="QTA93625.1"/>
    <property type="molecule type" value="Genomic_DNA"/>
</dbReference>
<organism evidence="1 2">
    <name type="scientific">Desulfonema magnum</name>
    <dbReference type="NCBI Taxonomy" id="45655"/>
    <lineage>
        <taxon>Bacteria</taxon>
        <taxon>Pseudomonadati</taxon>
        <taxon>Thermodesulfobacteriota</taxon>
        <taxon>Desulfobacteria</taxon>
        <taxon>Desulfobacterales</taxon>
        <taxon>Desulfococcaceae</taxon>
        <taxon>Desulfonema</taxon>
    </lineage>
</organism>
<evidence type="ECO:0000313" key="1">
    <source>
        <dbReference type="EMBL" id="QTA93625.1"/>
    </source>
</evidence>
<dbReference type="Proteomes" id="UP000663722">
    <property type="component" value="Chromosome"/>
</dbReference>
<protein>
    <submittedName>
        <fullName evidence="1">Uncharacterized protein</fullName>
    </submittedName>
</protein>
<dbReference type="KEGG" id="dmm:dnm_097290"/>
<sequence length="61" mass="6353">MGTAYPAGRISVSKYPIKSFYIFFSANGGETRLFPSGAADHSGKKAGFLPGAAIGNLWLGT</sequence>
<accession>A0A975BZ68</accession>
<evidence type="ECO:0000313" key="2">
    <source>
        <dbReference type="Proteomes" id="UP000663722"/>
    </source>
</evidence>
<name>A0A975BZ68_9BACT</name>
<proteinExistence type="predicted"/>
<reference evidence="1" key="1">
    <citation type="journal article" date="2021" name="Microb. Physiol.">
        <title>Proteogenomic Insights into the Physiology of Marine, Sulfate-Reducing, Filamentous Desulfonema limicola and Desulfonema magnum.</title>
        <authorList>
            <person name="Schnaars V."/>
            <person name="Wohlbrand L."/>
            <person name="Scheve S."/>
            <person name="Hinrichs C."/>
            <person name="Reinhardt R."/>
            <person name="Rabus R."/>
        </authorList>
    </citation>
    <scope>NUCLEOTIDE SEQUENCE</scope>
    <source>
        <strain evidence="1">4be13</strain>
    </source>
</reference>
<gene>
    <name evidence="1" type="ORF">dnm_097290</name>
</gene>
<dbReference type="AlphaFoldDB" id="A0A975BZ68"/>
<keyword evidence="2" id="KW-1185">Reference proteome</keyword>